<dbReference type="PANTHER" id="PTHR47679">
    <property type="entry name" value="PROTEIN TORNADO 1"/>
    <property type="match status" value="1"/>
</dbReference>
<sequence>MSIAIQVNYYRNSFNITLTAERHSTGSLTVFQIRSDVADLKSRNFLRLQDYLLDLFHQVFGDKLRSSNSITELVFRPTCSFRFSERWWEGVFESLKSSTSITSLDLSGCNLTDADFEHLRSLLRVNFTVQEVMLENTSWRNDGKAALIAEALARNKKQATEFSILKGAGFEFDKAKSDASFFAVLLTQGRRS</sequence>
<dbReference type="Proteomes" id="UP001633002">
    <property type="component" value="Unassembled WGS sequence"/>
</dbReference>
<reference evidence="1 2" key="1">
    <citation type="submission" date="2024-09" db="EMBL/GenBank/DDBJ databases">
        <title>Chromosome-scale assembly of Riccia sorocarpa.</title>
        <authorList>
            <person name="Paukszto L."/>
        </authorList>
    </citation>
    <scope>NUCLEOTIDE SEQUENCE [LARGE SCALE GENOMIC DNA]</scope>
    <source>
        <strain evidence="1">LP-2024</strain>
        <tissue evidence="1">Aerial parts of the thallus</tissue>
    </source>
</reference>
<evidence type="ECO:0000313" key="1">
    <source>
        <dbReference type="EMBL" id="KAL3678299.1"/>
    </source>
</evidence>
<evidence type="ECO:0000313" key="2">
    <source>
        <dbReference type="Proteomes" id="UP001633002"/>
    </source>
</evidence>
<accession>A0ABD3GIN6</accession>
<protein>
    <submittedName>
        <fullName evidence="1">Uncharacterized protein</fullName>
    </submittedName>
</protein>
<gene>
    <name evidence="1" type="ORF">R1sor_021255</name>
</gene>
<dbReference type="EMBL" id="JBJQOH010000007">
    <property type="protein sequence ID" value="KAL3678299.1"/>
    <property type="molecule type" value="Genomic_DNA"/>
</dbReference>
<keyword evidence="2" id="KW-1185">Reference proteome</keyword>
<dbReference type="AlphaFoldDB" id="A0ABD3GIN6"/>
<comment type="caution">
    <text evidence="1">The sequence shown here is derived from an EMBL/GenBank/DDBJ whole genome shotgun (WGS) entry which is preliminary data.</text>
</comment>
<dbReference type="PANTHER" id="PTHR47679:SF1">
    <property type="entry name" value="PROTEIN TORNADO 1"/>
    <property type="match status" value="1"/>
</dbReference>
<dbReference type="Gene3D" id="3.80.10.10">
    <property type="entry name" value="Ribonuclease Inhibitor"/>
    <property type="match status" value="1"/>
</dbReference>
<name>A0ABD3GIN6_9MARC</name>
<proteinExistence type="predicted"/>
<dbReference type="InterPro" id="IPR032675">
    <property type="entry name" value="LRR_dom_sf"/>
</dbReference>
<organism evidence="1 2">
    <name type="scientific">Riccia sorocarpa</name>
    <dbReference type="NCBI Taxonomy" id="122646"/>
    <lineage>
        <taxon>Eukaryota</taxon>
        <taxon>Viridiplantae</taxon>
        <taxon>Streptophyta</taxon>
        <taxon>Embryophyta</taxon>
        <taxon>Marchantiophyta</taxon>
        <taxon>Marchantiopsida</taxon>
        <taxon>Marchantiidae</taxon>
        <taxon>Marchantiales</taxon>
        <taxon>Ricciaceae</taxon>
        <taxon>Riccia</taxon>
    </lineage>
</organism>
<dbReference type="SUPFAM" id="SSF52047">
    <property type="entry name" value="RNI-like"/>
    <property type="match status" value="1"/>
</dbReference>